<comment type="caution">
    <text evidence="2">The sequence shown here is derived from an EMBL/GenBank/DDBJ whole genome shotgun (WGS) entry which is preliminary data.</text>
</comment>
<feature type="compositionally biased region" description="Basic and acidic residues" evidence="1">
    <location>
        <begin position="139"/>
        <end position="153"/>
    </location>
</feature>
<gene>
    <name evidence="2" type="ORF">B9Z65_3022</name>
</gene>
<feature type="region of interest" description="Disordered" evidence="1">
    <location>
        <begin position="19"/>
        <end position="66"/>
    </location>
</feature>
<protein>
    <submittedName>
        <fullName evidence="2">Uncharacterized protein</fullName>
    </submittedName>
</protein>
<evidence type="ECO:0000313" key="3">
    <source>
        <dbReference type="Proteomes" id="UP000243723"/>
    </source>
</evidence>
<dbReference type="EMBL" id="NHZQ01000121">
    <property type="protein sequence ID" value="PSK51755.1"/>
    <property type="molecule type" value="Genomic_DNA"/>
</dbReference>
<name>A0A2P7ZU67_9PEZI</name>
<feature type="region of interest" description="Disordered" evidence="1">
    <location>
        <begin position="188"/>
        <end position="298"/>
    </location>
</feature>
<evidence type="ECO:0000313" key="2">
    <source>
        <dbReference type="EMBL" id="PSK51755.1"/>
    </source>
</evidence>
<feature type="region of interest" description="Disordered" evidence="1">
    <location>
        <begin position="342"/>
        <end position="393"/>
    </location>
</feature>
<proteinExistence type="predicted"/>
<feature type="compositionally biased region" description="Polar residues" evidence="1">
    <location>
        <begin position="275"/>
        <end position="292"/>
    </location>
</feature>
<sequence length="862" mass="93380">MASKTTTLQEHPRALQQINLNSMYTSDQATSSEDEVLREPRTSQSDVQSLVGISLGPEQTRLTNPTTPAIEKVAAIEAANGFFGPGDLDQVNEADDETEEIHKTDGQSERGRQDTKPQASPPLRQHLPSPWRTGPKIFQRTDDSRSALKEVVGRKRSSSGAAISAAWDGWQKSLMSSLPSLPKSLTFPTPFSPSRGSFSSSKATSPERKGKKSSGPTRQPLARARSKSEANALEIASQSQSGVSGGTPGSTINTANAPRPSAPRLRTSELRRTASDQSLQLTSALSRQSTLGDDSRFEHVSEQVNSRAKAIRDSFQDSNLRLPSLSSLSLDSFRPDFSFYNRNGSQRNSVAVPPLDREASGASRSSQLSPTLGQTTKNMHAVGDRSSGGPSPKVAVTHPHFTKACAEMTGDVVVLGGYRGSILRSAEPPHIQLWAPVKVGLGIRKVDLEVGLNVPEDDRKMESKIIPGGMLAHIGPVDISKRLFRRLRACENAQLGKLRVHDYGYDWRLDPHYLSERLIAFLEKLPCNRPGMPKSERGATVIAHSLGGLITRHAVNQRPDLFAGVVYAGTPTTCVNILGPLRAGDDVLLSSRVLTAQVNFTIRTSFALLPLDGKCFFNKETKQEFPVDFFDPQTWINNRLSPCLARALPAIEGPPPTMVGSFMSSISSSLPSFTSSRRASLSQSNGKNASTTELPNPEKSKAELEPSAMDGHPTSSASTHVTIPRDAAIKYLTTMLARVKKFKQELDHIPTHQEANAYPPQAVIYGKSTPTVYGAKVKDRDTIRRTNAYDELAFASGDGVVLARAAMLPPGYELARGGLVNSERGHITLLGDLEAVGRALNAVRRGRSKGCGLGRAEWNARR</sequence>
<feature type="compositionally biased region" description="Low complexity" evidence="1">
    <location>
        <begin position="188"/>
        <end position="201"/>
    </location>
</feature>
<feature type="compositionally biased region" description="Polar residues" evidence="1">
    <location>
        <begin position="362"/>
        <end position="378"/>
    </location>
</feature>
<keyword evidence="3" id="KW-1185">Reference proteome</keyword>
<evidence type="ECO:0000256" key="1">
    <source>
        <dbReference type="SAM" id="MobiDB-lite"/>
    </source>
</evidence>
<dbReference type="PANTHER" id="PTHR11440">
    <property type="entry name" value="LECITHIN-CHOLESTEROL ACYLTRANSFERASE-RELATED"/>
    <property type="match status" value="1"/>
</dbReference>
<accession>A0A2P7ZU67</accession>
<feature type="compositionally biased region" description="Basic and acidic residues" evidence="1">
    <location>
        <begin position="100"/>
        <end position="115"/>
    </location>
</feature>
<feature type="compositionally biased region" description="Polar residues" evidence="1">
    <location>
        <begin position="19"/>
        <end position="31"/>
    </location>
</feature>
<feature type="region of interest" description="Disordered" evidence="1">
    <location>
        <begin position="676"/>
        <end position="720"/>
    </location>
</feature>
<feature type="region of interest" description="Disordered" evidence="1">
    <location>
        <begin position="84"/>
        <end position="162"/>
    </location>
</feature>
<dbReference type="Proteomes" id="UP000243723">
    <property type="component" value="Unassembled WGS sequence"/>
</dbReference>
<feature type="compositionally biased region" description="Acidic residues" evidence="1">
    <location>
        <begin position="90"/>
        <end position="99"/>
    </location>
</feature>
<reference evidence="2 3" key="1">
    <citation type="submission" date="2017-05" db="EMBL/GenBank/DDBJ databases">
        <title>Draft genome sequence of Elsinoe australis.</title>
        <authorList>
            <person name="Cheng Q."/>
        </authorList>
    </citation>
    <scope>NUCLEOTIDE SEQUENCE [LARGE SCALE GENOMIC DNA]</scope>
    <source>
        <strain evidence="2 3">NL1</strain>
    </source>
</reference>
<feature type="compositionally biased region" description="Polar residues" evidence="1">
    <location>
        <begin position="681"/>
        <end position="694"/>
    </location>
</feature>
<dbReference type="InterPro" id="IPR029058">
    <property type="entry name" value="AB_hydrolase_fold"/>
</dbReference>
<dbReference type="AlphaFoldDB" id="A0A2P7ZU67"/>
<dbReference type="SUPFAM" id="SSF53474">
    <property type="entry name" value="alpha/beta-Hydrolases"/>
    <property type="match status" value="1"/>
</dbReference>
<dbReference type="OrthoDB" id="10250441at2759"/>
<organism evidence="2 3">
    <name type="scientific">Elsinoe australis</name>
    <dbReference type="NCBI Taxonomy" id="40998"/>
    <lineage>
        <taxon>Eukaryota</taxon>
        <taxon>Fungi</taxon>
        <taxon>Dikarya</taxon>
        <taxon>Ascomycota</taxon>
        <taxon>Pezizomycotina</taxon>
        <taxon>Dothideomycetes</taxon>
        <taxon>Dothideomycetidae</taxon>
        <taxon>Myriangiales</taxon>
        <taxon>Elsinoaceae</taxon>
        <taxon>Elsinoe</taxon>
    </lineage>
</organism>
<dbReference type="Gene3D" id="3.40.50.1820">
    <property type="entry name" value="alpha/beta hydrolase"/>
    <property type="match status" value="1"/>
</dbReference>